<name>A0ABM1A3Y9_APLCA</name>
<dbReference type="RefSeq" id="XP_012940343.1">
    <property type="nucleotide sequence ID" value="XM_013084889.2"/>
</dbReference>
<evidence type="ECO:0000313" key="2">
    <source>
        <dbReference type="RefSeq" id="XP_012940343.1"/>
    </source>
</evidence>
<evidence type="ECO:0000313" key="1">
    <source>
        <dbReference type="Proteomes" id="UP000694888"/>
    </source>
</evidence>
<organism evidence="1 2">
    <name type="scientific">Aplysia californica</name>
    <name type="common">California sea hare</name>
    <dbReference type="NCBI Taxonomy" id="6500"/>
    <lineage>
        <taxon>Eukaryota</taxon>
        <taxon>Metazoa</taxon>
        <taxon>Spiralia</taxon>
        <taxon>Lophotrochozoa</taxon>
        <taxon>Mollusca</taxon>
        <taxon>Gastropoda</taxon>
        <taxon>Heterobranchia</taxon>
        <taxon>Euthyneura</taxon>
        <taxon>Tectipleura</taxon>
        <taxon>Aplysiida</taxon>
        <taxon>Aplysioidea</taxon>
        <taxon>Aplysiidae</taxon>
        <taxon>Aplysia</taxon>
    </lineage>
</organism>
<accession>A0ABM1A3Y9</accession>
<gene>
    <name evidence="2" type="primary">LOC106012311</name>
</gene>
<sequence length="166" mass="18624">MEFFYDTDNRLSVMTARGFEVKRDSSDEECIVVRCITHDVDFIHKIHRLAETALLLGSSIPRSLKEQSMIDYAIIVSHPHGSPKTISIGQLLEYRKIPDRAGILKRVFRQMAGKQRLSLRVTTYSSATCPGCTGAPVITGYEDGWGWWAMTHTLADLNSGVNMAFT</sequence>
<dbReference type="Proteomes" id="UP000694888">
    <property type="component" value="Unplaced"/>
</dbReference>
<dbReference type="GeneID" id="106012311"/>
<reference evidence="2" key="1">
    <citation type="submission" date="2025-08" db="UniProtKB">
        <authorList>
            <consortium name="RefSeq"/>
        </authorList>
    </citation>
    <scope>IDENTIFICATION</scope>
</reference>
<proteinExistence type="predicted"/>
<keyword evidence="1" id="KW-1185">Reference proteome</keyword>
<protein>
    <submittedName>
        <fullName evidence="2">Uncharacterized protein LOC106012311</fullName>
    </submittedName>
</protein>